<dbReference type="Pfam" id="PF09722">
    <property type="entry name" value="Xre_MbcA_ParS_C"/>
    <property type="match status" value="1"/>
</dbReference>
<feature type="domain" description="Antitoxin Xre/MbcA/ParS-like toxin-binding" evidence="1">
    <location>
        <begin position="67"/>
        <end position="113"/>
    </location>
</feature>
<evidence type="ECO:0000313" key="3">
    <source>
        <dbReference type="Proteomes" id="UP001524460"/>
    </source>
</evidence>
<name>A0ABT1N5U7_9GAMM</name>
<dbReference type="Proteomes" id="UP001524460">
    <property type="component" value="Unassembled WGS sequence"/>
</dbReference>
<sequence>MTDENQMIVVSKAILTLLNKWLITDKDQCELLGIDCATLGKVKLGGTALPAHSMPNAAGLLNVHKSLRLLYSQNSELLYGWISMKNDNLQGQSPLKIMKNGVGGIKEIEAYLSNSLSR</sequence>
<dbReference type="RefSeq" id="WP_255044199.1">
    <property type="nucleotide sequence ID" value="NZ_JANEYT010000057.1"/>
</dbReference>
<gene>
    <name evidence="2" type="ORF">NHN17_18880</name>
</gene>
<comment type="caution">
    <text evidence="2">The sequence shown here is derived from an EMBL/GenBank/DDBJ whole genome shotgun (WGS) entry which is preliminary data.</text>
</comment>
<evidence type="ECO:0000313" key="2">
    <source>
        <dbReference type="EMBL" id="MCQ1060113.1"/>
    </source>
</evidence>
<reference evidence="2 3" key="1">
    <citation type="submission" date="2022-07" db="EMBL/GenBank/DDBJ databases">
        <title>Photobacterium pectinilyticum sp. nov., a marine bacterium isolated from surface seawater of Qingdao offshore.</title>
        <authorList>
            <person name="Wang X."/>
        </authorList>
    </citation>
    <scope>NUCLEOTIDE SEQUENCE [LARGE SCALE GENOMIC DNA]</scope>
    <source>
        <strain evidence="2 3">ZSDE20</strain>
    </source>
</reference>
<protein>
    <submittedName>
        <fullName evidence="2">DUF2384 domain-containing protein</fullName>
    </submittedName>
</protein>
<dbReference type="EMBL" id="JANEYT010000057">
    <property type="protein sequence ID" value="MCQ1060113.1"/>
    <property type="molecule type" value="Genomic_DNA"/>
</dbReference>
<proteinExistence type="predicted"/>
<accession>A0ABT1N5U7</accession>
<dbReference type="InterPro" id="IPR024467">
    <property type="entry name" value="Xre/MbcA/ParS-like_toxin-bd"/>
</dbReference>
<evidence type="ECO:0000259" key="1">
    <source>
        <dbReference type="Pfam" id="PF09722"/>
    </source>
</evidence>
<organism evidence="2 3">
    <name type="scientific">Photobacterium pectinilyticum</name>
    <dbReference type="NCBI Taxonomy" id="2906793"/>
    <lineage>
        <taxon>Bacteria</taxon>
        <taxon>Pseudomonadati</taxon>
        <taxon>Pseudomonadota</taxon>
        <taxon>Gammaproteobacteria</taxon>
        <taxon>Vibrionales</taxon>
        <taxon>Vibrionaceae</taxon>
        <taxon>Photobacterium</taxon>
    </lineage>
</organism>
<keyword evidence="3" id="KW-1185">Reference proteome</keyword>